<sequence>MSLRFGFLCVGRCLHARQQRGFVVAFAKRVLVRARLIMFLMARCVFAKLRGAGCFVTHFNALSALRPYPKGVPVAHALNRSIIQDGSA</sequence>
<proteinExistence type="predicted"/>
<reference evidence="1" key="1">
    <citation type="submission" date="2018-06" db="EMBL/GenBank/DDBJ databases">
        <authorList>
            <person name="Zhirakovskaya E."/>
        </authorList>
    </citation>
    <scope>NUCLEOTIDE SEQUENCE</scope>
</reference>
<gene>
    <name evidence="1" type="ORF">MNBD_ALPHA07-1041</name>
</gene>
<protein>
    <submittedName>
        <fullName evidence="1">Uncharacterized protein</fullName>
    </submittedName>
</protein>
<dbReference type="AlphaFoldDB" id="A0A3B0S7Y1"/>
<dbReference type="EMBL" id="UOEG01000148">
    <property type="protein sequence ID" value="VAV96528.1"/>
    <property type="molecule type" value="Genomic_DNA"/>
</dbReference>
<name>A0A3B0S7Y1_9ZZZZ</name>
<evidence type="ECO:0000313" key="1">
    <source>
        <dbReference type="EMBL" id="VAV96528.1"/>
    </source>
</evidence>
<organism evidence="1">
    <name type="scientific">hydrothermal vent metagenome</name>
    <dbReference type="NCBI Taxonomy" id="652676"/>
    <lineage>
        <taxon>unclassified sequences</taxon>
        <taxon>metagenomes</taxon>
        <taxon>ecological metagenomes</taxon>
    </lineage>
</organism>
<accession>A0A3B0S7Y1</accession>